<evidence type="ECO:0000313" key="4">
    <source>
        <dbReference type="Proteomes" id="UP001157946"/>
    </source>
</evidence>
<evidence type="ECO:0000259" key="2">
    <source>
        <dbReference type="Pfam" id="PF07435"/>
    </source>
</evidence>
<keyword evidence="1" id="KW-1133">Transmembrane helix</keyword>
<dbReference type="Pfam" id="PF07435">
    <property type="entry name" value="YycH"/>
    <property type="match status" value="1"/>
</dbReference>
<keyword evidence="1" id="KW-0472">Membrane</keyword>
<dbReference type="Gene3D" id="3.30.310.160">
    <property type="entry name" value="YycH protein, domain 2"/>
    <property type="match status" value="1"/>
</dbReference>
<name>A0AA45WQH6_9BACL</name>
<keyword evidence="4" id="KW-1185">Reference proteome</keyword>
<dbReference type="Proteomes" id="UP001157946">
    <property type="component" value="Unassembled WGS sequence"/>
</dbReference>
<sequence>MEEKWVEHIKTVVLILLITLSFCLTGFLWFYSPGYQQKPINNMPPPVLTDDKTYNEKKSTQFVAPYQLIVNLGGRATWLHSDSEEYRTLVDGIKNAEITKFEAVNQITPEEWKKRLLDGPSLQLQFPRDMNSETVDAFFKTSVLEKFSLHQPTDVSRILLHLSGGQPQLWLISDDAKTILQAQLQLDPTHLQQTMEQAIQHAQVELTPVVANGKAPWDKANEKQPWSRIFYLPTASAKLPVWRYKTEQIKIDDIKEYLLTSTDVEPIVIHDENLYMARSQRLVYNKRGSLQYTEDVPTSESTHPLVENQLYDVNNFVKRHRGWTGDYLLDRVERVKDERDTNQLTFRRIIAGLPVYWNRQDGQMIYPDVLQFQAGASGGEDGIKQYARSTVYMLEGTRDREAMLPGRDEVLRQLSERKLALTAIKHIYPGYETNHNLKDKTVQFTPVWVVLTTAGEQFFIGSPTS</sequence>
<reference evidence="3" key="1">
    <citation type="submission" date="2017-05" db="EMBL/GenBank/DDBJ databases">
        <authorList>
            <person name="Varghese N."/>
            <person name="Submissions S."/>
        </authorList>
    </citation>
    <scope>NUCLEOTIDE SEQUENCE</scope>
    <source>
        <strain evidence="3">DSM 45262</strain>
    </source>
</reference>
<feature type="domain" description="Regulatory protein YycH" evidence="2">
    <location>
        <begin position="7"/>
        <end position="450"/>
    </location>
</feature>
<comment type="caution">
    <text evidence="3">The sequence shown here is derived from an EMBL/GenBank/DDBJ whole genome shotgun (WGS) entry which is preliminary data.</text>
</comment>
<evidence type="ECO:0000313" key="3">
    <source>
        <dbReference type="EMBL" id="SMP25918.1"/>
    </source>
</evidence>
<proteinExistence type="predicted"/>
<gene>
    <name evidence="3" type="ORF">SAMN06265361_10584</name>
</gene>
<keyword evidence="1" id="KW-0812">Transmembrane</keyword>
<feature type="transmembrane region" description="Helical" evidence="1">
    <location>
        <begin position="12"/>
        <end position="31"/>
    </location>
</feature>
<dbReference type="InterPro" id="IPR042274">
    <property type="entry name" value="YycH/YycI_2"/>
</dbReference>
<dbReference type="InterPro" id="IPR009996">
    <property type="entry name" value="YycH"/>
</dbReference>
<organism evidence="3 4">
    <name type="scientific">Laceyella tengchongensis</name>
    <dbReference type="NCBI Taxonomy" id="574699"/>
    <lineage>
        <taxon>Bacteria</taxon>
        <taxon>Bacillati</taxon>
        <taxon>Bacillota</taxon>
        <taxon>Bacilli</taxon>
        <taxon>Bacillales</taxon>
        <taxon>Thermoactinomycetaceae</taxon>
        <taxon>Laceyella</taxon>
    </lineage>
</organism>
<evidence type="ECO:0000256" key="1">
    <source>
        <dbReference type="SAM" id="Phobius"/>
    </source>
</evidence>
<accession>A0AA45WQH6</accession>
<dbReference type="RefSeq" id="WP_284724455.1">
    <property type="nucleotide sequence ID" value="NZ_FXTU01000005.1"/>
</dbReference>
<protein>
    <submittedName>
        <fullName evidence="3">Two-component signal transduction system YycFG, regulatory protein YycH</fullName>
    </submittedName>
</protein>
<dbReference type="AlphaFoldDB" id="A0AA45WQH6"/>
<dbReference type="EMBL" id="FXTU01000005">
    <property type="protein sequence ID" value="SMP25918.1"/>
    <property type="molecule type" value="Genomic_DNA"/>
</dbReference>
<dbReference type="CDD" id="cd15787">
    <property type="entry name" value="YycH_N"/>
    <property type="match status" value="1"/>
</dbReference>